<keyword evidence="1" id="KW-0472">Membrane</keyword>
<dbReference type="PANTHER" id="PTHR40254">
    <property type="entry name" value="BLR0577 PROTEIN"/>
    <property type="match status" value="1"/>
</dbReference>
<dbReference type="SUPFAM" id="SSF51905">
    <property type="entry name" value="FAD/NAD(P)-binding domain"/>
    <property type="match status" value="2"/>
</dbReference>
<evidence type="ECO:0000259" key="2">
    <source>
        <dbReference type="Pfam" id="PF13454"/>
    </source>
</evidence>
<evidence type="ECO:0000313" key="4">
    <source>
        <dbReference type="Proteomes" id="UP001244297"/>
    </source>
</evidence>
<proteinExistence type="predicted"/>
<sequence length="468" mass="49254">MQPPREALRLAIVGGGFTGAVLAIHAVLSSRGPLDIVVLEPRAELGRGIAYGTTDPSHRINVPGDRMAVVAGEPAAPTAWLRASGLLPDPDDAAGVYVPRAAYGAYVADLLARTCAAAGGRVRLQHRRTAATAVTPRDPGWIVETGTGARIVADRVALCFGHAVPALPCPLGPGVAECPRFVADPWAADALAGVARDAAVLIVGTGLTMADVVTSLQARGHRGPITALSRRGLLPNAHGIFLTDLDVLGAHRPRTALDLLRLIRRQVAAHPALGWQPVLDSFRKVLPELWRDLPAAEKRRVVHRLLPFWDVHRFRIAPQSAASLAQARGEGRLTVARSAVTGLTLCEDGRLLAELRRGEAQERRPFDAVVLCTGPERDVARNPLVAALLAGGTARRDAVGLGLAVDRGSRVLGAAGEPQPGLWAFGPMTRGSFGEMTGAADIAQHIEAVVDALLAPAGRQPNRVRATT</sequence>
<gene>
    <name evidence="3" type="ORF">QWZ18_07665</name>
</gene>
<dbReference type="InterPro" id="IPR036188">
    <property type="entry name" value="FAD/NAD-bd_sf"/>
</dbReference>
<keyword evidence="1" id="KW-0812">Transmembrane</keyword>
<dbReference type="EMBL" id="JAUFPT010000021">
    <property type="protein sequence ID" value="MDN3570497.1"/>
    <property type="molecule type" value="Genomic_DNA"/>
</dbReference>
<comment type="caution">
    <text evidence="3">The sequence shown here is derived from an EMBL/GenBank/DDBJ whole genome shotgun (WGS) entry which is preliminary data.</text>
</comment>
<dbReference type="Pfam" id="PF13454">
    <property type="entry name" value="NAD_binding_9"/>
    <property type="match status" value="1"/>
</dbReference>
<feature type="transmembrane region" description="Helical" evidence="1">
    <location>
        <begin position="7"/>
        <end position="28"/>
    </location>
</feature>
<keyword evidence="4" id="KW-1185">Reference proteome</keyword>
<dbReference type="InterPro" id="IPR038732">
    <property type="entry name" value="HpyO/CreE_NAD-binding"/>
</dbReference>
<evidence type="ECO:0000256" key="1">
    <source>
        <dbReference type="SAM" id="Phobius"/>
    </source>
</evidence>
<dbReference type="Proteomes" id="UP001244297">
    <property type="component" value="Unassembled WGS sequence"/>
</dbReference>
<evidence type="ECO:0000313" key="3">
    <source>
        <dbReference type="EMBL" id="MDN3570497.1"/>
    </source>
</evidence>
<keyword evidence="1" id="KW-1133">Transmembrane helix</keyword>
<organism evidence="3 4">
    <name type="scientific">Methylobacterium longum</name>
    <dbReference type="NCBI Taxonomy" id="767694"/>
    <lineage>
        <taxon>Bacteria</taxon>
        <taxon>Pseudomonadati</taxon>
        <taxon>Pseudomonadota</taxon>
        <taxon>Alphaproteobacteria</taxon>
        <taxon>Hyphomicrobiales</taxon>
        <taxon>Methylobacteriaceae</taxon>
        <taxon>Methylobacterium</taxon>
    </lineage>
</organism>
<dbReference type="RefSeq" id="WP_238291954.1">
    <property type="nucleotide sequence ID" value="NZ_BPQS01000047.1"/>
</dbReference>
<protein>
    <submittedName>
        <fullName evidence="3">FAD/NAD(P)-binding protein</fullName>
    </submittedName>
</protein>
<feature type="domain" description="FAD-dependent urate hydroxylase HpyO/Asp monooxygenase CreE-like FAD/NAD(P)-binding" evidence="2">
    <location>
        <begin position="11"/>
        <end position="162"/>
    </location>
</feature>
<name>A0ABT8AL14_9HYPH</name>
<dbReference type="InterPro" id="IPR052189">
    <property type="entry name" value="L-asp_N-monooxygenase_NS-form"/>
</dbReference>
<dbReference type="Gene3D" id="3.50.50.60">
    <property type="entry name" value="FAD/NAD(P)-binding domain"/>
    <property type="match status" value="1"/>
</dbReference>
<reference evidence="4" key="1">
    <citation type="journal article" date="2019" name="Int. J. Syst. Evol. Microbiol.">
        <title>The Global Catalogue of Microorganisms (GCM) 10K type strain sequencing project: providing services to taxonomists for standard genome sequencing and annotation.</title>
        <authorList>
            <consortium name="The Broad Institute Genomics Platform"/>
            <consortium name="The Broad Institute Genome Sequencing Center for Infectious Disease"/>
            <person name="Wu L."/>
            <person name="Ma J."/>
        </authorList>
    </citation>
    <scope>NUCLEOTIDE SEQUENCE [LARGE SCALE GENOMIC DNA]</scope>
    <source>
        <strain evidence="4">CECT 7806</strain>
    </source>
</reference>
<dbReference type="PANTHER" id="PTHR40254:SF1">
    <property type="entry name" value="BLR0577 PROTEIN"/>
    <property type="match status" value="1"/>
</dbReference>
<accession>A0ABT8AL14</accession>